<dbReference type="RefSeq" id="WP_386738786.1">
    <property type="nucleotide sequence ID" value="NZ_JBHSMG010000001.1"/>
</dbReference>
<evidence type="ECO:0000313" key="3">
    <source>
        <dbReference type="Proteomes" id="UP001596039"/>
    </source>
</evidence>
<feature type="transmembrane region" description="Helical" evidence="1">
    <location>
        <begin position="12"/>
        <end position="32"/>
    </location>
</feature>
<keyword evidence="1" id="KW-0812">Transmembrane</keyword>
<protein>
    <recommendedName>
        <fullName evidence="4">ATP synthase protein I</fullName>
    </recommendedName>
</protein>
<comment type="caution">
    <text evidence="2">The sequence shown here is derived from an EMBL/GenBank/DDBJ whole genome shotgun (WGS) entry which is preliminary data.</text>
</comment>
<keyword evidence="1" id="KW-1133">Transmembrane helix</keyword>
<reference evidence="3" key="1">
    <citation type="journal article" date="2019" name="Int. J. Syst. Evol. Microbiol.">
        <title>The Global Catalogue of Microorganisms (GCM) 10K type strain sequencing project: providing services to taxonomists for standard genome sequencing and annotation.</title>
        <authorList>
            <consortium name="The Broad Institute Genomics Platform"/>
            <consortium name="The Broad Institute Genome Sequencing Center for Infectious Disease"/>
            <person name="Wu L."/>
            <person name="Ma J."/>
        </authorList>
    </citation>
    <scope>NUCLEOTIDE SEQUENCE [LARGE SCALE GENOMIC DNA]</scope>
    <source>
        <strain evidence="3">CGMCC 4.6997</strain>
    </source>
</reference>
<evidence type="ECO:0000313" key="2">
    <source>
        <dbReference type="EMBL" id="MFC5501186.1"/>
    </source>
</evidence>
<proteinExistence type="predicted"/>
<name>A0ABW0NL93_9MICO</name>
<feature type="transmembrane region" description="Helical" evidence="1">
    <location>
        <begin position="74"/>
        <end position="97"/>
    </location>
</feature>
<keyword evidence="1" id="KW-0472">Membrane</keyword>
<dbReference type="EMBL" id="JBHSMG010000001">
    <property type="protein sequence ID" value="MFC5501186.1"/>
    <property type="molecule type" value="Genomic_DNA"/>
</dbReference>
<evidence type="ECO:0008006" key="4">
    <source>
        <dbReference type="Google" id="ProtNLM"/>
    </source>
</evidence>
<gene>
    <name evidence="2" type="ORF">ACFPJ4_02915</name>
</gene>
<organism evidence="2 3">
    <name type="scientific">Lysinimonas soli</name>
    <dbReference type="NCBI Taxonomy" id="1074233"/>
    <lineage>
        <taxon>Bacteria</taxon>
        <taxon>Bacillati</taxon>
        <taxon>Actinomycetota</taxon>
        <taxon>Actinomycetes</taxon>
        <taxon>Micrococcales</taxon>
        <taxon>Microbacteriaceae</taxon>
        <taxon>Lysinimonas</taxon>
    </lineage>
</organism>
<evidence type="ECO:0000256" key="1">
    <source>
        <dbReference type="SAM" id="Phobius"/>
    </source>
</evidence>
<accession>A0ABW0NL93</accession>
<keyword evidence="3" id="KW-1185">Reference proteome</keyword>
<dbReference type="Proteomes" id="UP001596039">
    <property type="component" value="Unassembled WGS sequence"/>
</dbReference>
<feature type="transmembrane region" description="Helical" evidence="1">
    <location>
        <begin position="38"/>
        <end position="62"/>
    </location>
</feature>
<feature type="transmembrane region" description="Helical" evidence="1">
    <location>
        <begin position="103"/>
        <end position="122"/>
    </location>
</feature>
<sequence>MTVTPVLTRALRYGGIFAVAVAVVAGVVGLLVAGVPGLVGGLLGAALSAVFLGLTAISMLIAGRVAKGDSTSPIFFGIVVGVWLLKLIVFVVVEILLRGQPWFNPYVFFAAIVVVVIGSLVLDGVAMYRARVPYVSDISLPGDPEPKRRP</sequence>